<reference evidence="2 3" key="1">
    <citation type="submission" date="2014-01" db="EMBL/GenBank/DDBJ databases">
        <title>Full genme sequencing of cellulolytic bacterium Gynuella sunshinyii YC6258T gen. nov., sp. nov.</title>
        <authorList>
            <person name="Khan H."/>
            <person name="Chung E.J."/>
            <person name="Chung Y.R."/>
        </authorList>
    </citation>
    <scope>NUCLEOTIDE SEQUENCE [LARGE SCALE GENOMIC DNA]</scope>
    <source>
        <strain evidence="2 3">YC6258</strain>
    </source>
</reference>
<evidence type="ECO:0000313" key="2">
    <source>
        <dbReference type="EMBL" id="AJQ95964.1"/>
    </source>
</evidence>
<keyword evidence="3" id="KW-1185">Reference proteome</keyword>
<keyword evidence="1" id="KW-0732">Signal</keyword>
<evidence type="ECO:0000256" key="1">
    <source>
        <dbReference type="SAM" id="SignalP"/>
    </source>
</evidence>
<sequence length="288" mass="31743">MRSLAKTGLLFSVALTAQFSIAAPYDTVVHQFGFTESYNNIHGTPIPNLTLNNVTDGSVTVVESETTSITELNQFTLEFANAPSLRVSKLSKDNTGTYYSMCSSGSNNVFVGSVKNQWLFREVQVVVCPQGAPMDSEMEFKYGIYAKTFEKYDSSNSGYMENLLLSEGSFRAADVTPNPVADVYTTEFNNKRLSLRLLKQPMTVYTPSQGMQYGVAIKANWLGHGEKVLIVNSYDIPVTSFTQSIALSAEPEGDPNMITITYMENSDAPNTSRMINLRDLLESAYGPL</sequence>
<proteinExistence type="predicted"/>
<protein>
    <submittedName>
        <fullName evidence="2">Uncharacterized protein</fullName>
    </submittedName>
</protein>
<dbReference type="Proteomes" id="UP000032266">
    <property type="component" value="Chromosome"/>
</dbReference>
<dbReference type="EMBL" id="CP007142">
    <property type="protein sequence ID" value="AJQ95964.1"/>
    <property type="molecule type" value="Genomic_DNA"/>
</dbReference>
<gene>
    <name evidence="2" type="ORF">YC6258_03928</name>
</gene>
<dbReference type="RefSeq" id="WP_044618102.1">
    <property type="nucleotide sequence ID" value="NZ_CP007142.1"/>
</dbReference>
<feature type="signal peptide" evidence="1">
    <location>
        <begin position="1"/>
        <end position="22"/>
    </location>
</feature>
<dbReference type="KEGG" id="gsn:YC6258_03928"/>
<evidence type="ECO:0000313" key="3">
    <source>
        <dbReference type="Proteomes" id="UP000032266"/>
    </source>
</evidence>
<accession>A0A0C5VZV8</accession>
<dbReference type="HOGENOM" id="CLU_965641_0_0_6"/>
<dbReference type="OrthoDB" id="5699594at2"/>
<dbReference type="AlphaFoldDB" id="A0A0C5VZV8"/>
<organism evidence="2 3">
    <name type="scientific">Gynuella sunshinyii YC6258</name>
    <dbReference type="NCBI Taxonomy" id="1445510"/>
    <lineage>
        <taxon>Bacteria</taxon>
        <taxon>Pseudomonadati</taxon>
        <taxon>Pseudomonadota</taxon>
        <taxon>Gammaproteobacteria</taxon>
        <taxon>Oceanospirillales</taxon>
        <taxon>Saccharospirillaceae</taxon>
        <taxon>Gynuella</taxon>
    </lineage>
</organism>
<name>A0A0C5VZV8_9GAMM</name>
<feature type="chain" id="PRO_5002184029" evidence="1">
    <location>
        <begin position="23"/>
        <end position="288"/>
    </location>
</feature>